<dbReference type="EnsemblPlants" id="Solyc10g012300.1.1">
    <property type="protein sequence ID" value="Solyc10g012300.1.1.1"/>
    <property type="gene ID" value="Solyc10g012300.1"/>
</dbReference>
<accession>A0A3Q7ICE4</accession>
<dbReference type="AlphaFoldDB" id="A0A3Q7ICE4"/>
<reference evidence="1" key="1">
    <citation type="journal article" date="2012" name="Nature">
        <title>The tomato genome sequence provides insights into fleshy fruit evolution.</title>
        <authorList>
            <consortium name="Tomato Genome Consortium"/>
        </authorList>
    </citation>
    <scope>NUCLEOTIDE SEQUENCE [LARGE SCALE GENOMIC DNA]</scope>
    <source>
        <strain evidence="1">cv. Heinz 1706</strain>
    </source>
</reference>
<dbReference type="Proteomes" id="UP000004994">
    <property type="component" value="Chromosome 10"/>
</dbReference>
<dbReference type="InParanoid" id="A0A3Q7ICE4"/>
<organism evidence="1">
    <name type="scientific">Solanum lycopersicum</name>
    <name type="common">Tomato</name>
    <name type="synonym">Lycopersicon esculentum</name>
    <dbReference type="NCBI Taxonomy" id="4081"/>
    <lineage>
        <taxon>Eukaryota</taxon>
        <taxon>Viridiplantae</taxon>
        <taxon>Streptophyta</taxon>
        <taxon>Embryophyta</taxon>
        <taxon>Tracheophyta</taxon>
        <taxon>Spermatophyta</taxon>
        <taxon>Magnoliopsida</taxon>
        <taxon>eudicotyledons</taxon>
        <taxon>Gunneridae</taxon>
        <taxon>Pentapetalae</taxon>
        <taxon>asterids</taxon>
        <taxon>lamiids</taxon>
        <taxon>Solanales</taxon>
        <taxon>Solanaceae</taxon>
        <taxon>Solanoideae</taxon>
        <taxon>Solaneae</taxon>
        <taxon>Solanum</taxon>
        <taxon>Solanum subgen. Lycopersicon</taxon>
    </lineage>
</organism>
<evidence type="ECO:0000313" key="2">
    <source>
        <dbReference type="Proteomes" id="UP000004994"/>
    </source>
</evidence>
<sequence>MIRETDFLVVSLDVVGRDNNVVEIKEKMLNMREEVVLCAIPIVGVGGLGKTTIAK</sequence>
<evidence type="ECO:0000313" key="1">
    <source>
        <dbReference type="EnsemblPlants" id="Solyc10g012300.1.1.1"/>
    </source>
</evidence>
<dbReference type="InterPro" id="IPR027417">
    <property type="entry name" value="P-loop_NTPase"/>
</dbReference>
<dbReference type="Gene3D" id="3.40.50.300">
    <property type="entry name" value="P-loop containing nucleotide triphosphate hydrolases"/>
    <property type="match status" value="1"/>
</dbReference>
<dbReference type="Gramene" id="Solyc10g012300.1.1">
    <property type="protein sequence ID" value="Solyc10g012300.1.1.1"/>
    <property type="gene ID" value="Solyc10g012300.1"/>
</dbReference>
<reference evidence="1" key="2">
    <citation type="submission" date="2019-01" db="UniProtKB">
        <authorList>
            <consortium name="EnsemblPlants"/>
        </authorList>
    </citation>
    <scope>IDENTIFICATION</scope>
    <source>
        <strain evidence="1">cv. Heinz 1706</strain>
    </source>
</reference>
<dbReference type="SUPFAM" id="SSF52540">
    <property type="entry name" value="P-loop containing nucleoside triphosphate hydrolases"/>
    <property type="match status" value="1"/>
</dbReference>
<protein>
    <recommendedName>
        <fullName evidence="3">NB-ARC domain-containing protein</fullName>
    </recommendedName>
</protein>
<evidence type="ECO:0008006" key="3">
    <source>
        <dbReference type="Google" id="ProtNLM"/>
    </source>
</evidence>
<keyword evidence="2" id="KW-1185">Reference proteome</keyword>
<name>A0A3Q7ICE4_SOLLC</name>
<dbReference type="PaxDb" id="4081-Solyc10g012300.1.1"/>
<proteinExistence type="predicted"/>